<evidence type="ECO:0000256" key="3">
    <source>
        <dbReference type="ARBA" id="ARBA00022475"/>
    </source>
</evidence>
<dbReference type="AlphaFoldDB" id="A0A0A2UQ80"/>
<feature type="transmembrane region" description="Helical" evidence="8">
    <location>
        <begin position="237"/>
        <end position="259"/>
    </location>
</feature>
<feature type="transmembrane region" description="Helical" evidence="8">
    <location>
        <begin position="193"/>
        <end position="225"/>
    </location>
</feature>
<keyword evidence="6 8" id="KW-1133">Transmembrane helix</keyword>
<evidence type="ECO:0000256" key="1">
    <source>
        <dbReference type="ARBA" id="ARBA00004429"/>
    </source>
</evidence>
<protein>
    <submittedName>
        <fullName evidence="10">ABC transporter permease</fullName>
    </submittedName>
</protein>
<comment type="caution">
    <text evidence="10">The sequence shown here is derived from an EMBL/GenBank/DDBJ whole genome shotgun (WGS) entry which is preliminary data.</text>
</comment>
<gene>
    <name evidence="10" type="ORF">N780_06915</name>
</gene>
<organism evidence="10 11">
    <name type="scientific">Pontibacillus chungwhensis BH030062</name>
    <dbReference type="NCBI Taxonomy" id="1385513"/>
    <lineage>
        <taxon>Bacteria</taxon>
        <taxon>Bacillati</taxon>
        <taxon>Bacillota</taxon>
        <taxon>Bacilli</taxon>
        <taxon>Bacillales</taxon>
        <taxon>Bacillaceae</taxon>
        <taxon>Pontibacillus</taxon>
    </lineage>
</organism>
<feature type="transmembrane region" description="Helical" evidence="8">
    <location>
        <begin position="131"/>
        <end position="148"/>
    </location>
</feature>
<evidence type="ECO:0000256" key="2">
    <source>
        <dbReference type="ARBA" id="ARBA00022448"/>
    </source>
</evidence>
<evidence type="ECO:0000256" key="8">
    <source>
        <dbReference type="RuleBase" id="RU363032"/>
    </source>
</evidence>
<keyword evidence="2 8" id="KW-0813">Transport</keyword>
<keyword evidence="7 8" id="KW-0472">Membrane</keyword>
<keyword evidence="5 8" id="KW-0812">Transmembrane</keyword>
<reference evidence="10 11" key="1">
    <citation type="submission" date="2013-08" db="EMBL/GenBank/DDBJ databases">
        <title>Genome of Pontibacillus chungwhensis.</title>
        <authorList>
            <person name="Wang Q."/>
            <person name="Wang G."/>
        </authorList>
    </citation>
    <scope>NUCLEOTIDE SEQUENCE [LARGE SCALE GENOMIC DNA]</scope>
    <source>
        <strain evidence="10 11">BH030062</strain>
    </source>
</reference>
<accession>A0A0A2UQ80</accession>
<feature type="domain" description="ABC transmembrane type-1" evidence="9">
    <location>
        <begin position="64"/>
        <end position="256"/>
    </location>
</feature>
<evidence type="ECO:0000256" key="5">
    <source>
        <dbReference type="ARBA" id="ARBA00022692"/>
    </source>
</evidence>
<sequence>MDRLSKQKKIQFWALTLLFFILPVVFLFLKSVVLNFGFGRSSGIDFTLRGWETLFSESQLIQATLVSLGIGALVVFLNLSVGLLAGKALAFYSFKGKALIEALFLLPLIVPLLAIAMGIHVAMIRIGLSDTWIGVVLIHLVPTVPYSIKMLQSGYASIGTGLLQQAKVLGTNRWHRFFSVELPLLMPSIRSTVFLIFVISLSQYVITAIIGGGNVVTLAMIYFPFLDSAESTVLAAFSAWFALLPILFYLSVELLLSLLPYQNPWRTRL</sequence>
<comment type="subcellular location">
    <subcellularLocation>
        <location evidence="1">Cell inner membrane</location>
        <topology evidence="1">Multi-pass membrane protein</topology>
    </subcellularLocation>
    <subcellularLocation>
        <location evidence="8">Cell membrane</location>
        <topology evidence="8">Multi-pass membrane protein</topology>
    </subcellularLocation>
</comment>
<comment type="similarity">
    <text evidence="8">Belongs to the binding-protein-dependent transport system permease family.</text>
</comment>
<dbReference type="EMBL" id="AVBG01000016">
    <property type="protein sequence ID" value="KGP90114.1"/>
    <property type="molecule type" value="Genomic_DNA"/>
</dbReference>
<proteinExistence type="inferred from homology"/>
<name>A0A0A2UQ80_9BACI</name>
<dbReference type="SUPFAM" id="SSF161098">
    <property type="entry name" value="MetI-like"/>
    <property type="match status" value="1"/>
</dbReference>
<evidence type="ECO:0000256" key="7">
    <source>
        <dbReference type="ARBA" id="ARBA00023136"/>
    </source>
</evidence>
<evidence type="ECO:0000313" key="10">
    <source>
        <dbReference type="EMBL" id="KGP90114.1"/>
    </source>
</evidence>
<evidence type="ECO:0000256" key="6">
    <source>
        <dbReference type="ARBA" id="ARBA00022989"/>
    </source>
</evidence>
<feature type="transmembrane region" description="Helical" evidence="8">
    <location>
        <begin position="98"/>
        <end position="119"/>
    </location>
</feature>
<dbReference type="eggNOG" id="COG1177">
    <property type="taxonomic scope" value="Bacteria"/>
</dbReference>
<feature type="transmembrane region" description="Helical" evidence="8">
    <location>
        <begin position="12"/>
        <end position="39"/>
    </location>
</feature>
<dbReference type="InterPro" id="IPR000515">
    <property type="entry name" value="MetI-like"/>
</dbReference>
<keyword evidence="3" id="KW-1003">Cell membrane</keyword>
<feature type="transmembrane region" description="Helical" evidence="8">
    <location>
        <begin position="59"/>
        <end position="86"/>
    </location>
</feature>
<dbReference type="PANTHER" id="PTHR43357:SF4">
    <property type="entry name" value="INNER MEMBRANE ABC TRANSPORTER PERMEASE PROTEIN YDCV"/>
    <property type="match status" value="1"/>
</dbReference>
<dbReference type="OrthoDB" id="9782004at2"/>
<dbReference type="CDD" id="cd06261">
    <property type="entry name" value="TM_PBP2"/>
    <property type="match status" value="1"/>
</dbReference>
<dbReference type="Gene3D" id="1.10.3720.10">
    <property type="entry name" value="MetI-like"/>
    <property type="match status" value="1"/>
</dbReference>
<keyword evidence="11" id="KW-1185">Reference proteome</keyword>
<dbReference type="PROSITE" id="PS50928">
    <property type="entry name" value="ABC_TM1"/>
    <property type="match status" value="1"/>
</dbReference>
<dbReference type="PANTHER" id="PTHR43357">
    <property type="entry name" value="INNER MEMBRANE ABC TRANSPORTER PERMEASE PROTEIN YDCV"/>
    <property type="match status" value="1"/>
</dbReference>
<dbReference type="GO" id="GO:0005886">
    <property type="term" value="C:plasma membrane"/>
    <property type="evidence" value="ECO:0007669"/>
    <property type="project" value="UniProtKB-SubCell"/>
</dbReference>
<evidence type="ECO:0000259" key="9">
    <source>
        <dbReference type="PROSITE" id="PS50928"/>
    </source>
</evidence>
<evidence type="ECO:0000256" key="4">
    <source>
        <dbReference type="ARBA" id="ARBA00022519"/>
    </source>
</evidence>
<dbReference type="RefSeq" id="WP_036786688.1">
    <property type="nucleotide sequence ID" value="NZ_AVBG01000016.1"/>
</dbReference>
<evidence type="ECO:0000313" key="11">
    <source>
        <dbReference type="Proteomes" id="UP000030153"/>
    </source>
</evidence>
<dbReference type="Proteomes" id="UP000030153">
    <property type="component" value="Unassembled WGS sequence"/>
</dbReference>
<dbReference type="STRING" id="1385513.N780_06915"/>
<keyword evidence="4" id="KW-0997">Cell inner membrane</keyword>
<dbReference type="GO" id="GO:0055085">
    <property type="term" value="P:transmembrane transport"/>
    <property type="evidence" value="ECO:0007669"/>
    <property type="project" value="InterPro"/>
</dbReference>
<dbReference type="InterPro" id="IPR035906">
    <property type="entry name" value="MetI-like_sf"/>
</dbReference>
<dbReference type="Pfam" id="PF00528">
    <property type="entry name" value="BPD_transp_1"/>
    <property type="match status" value="1"/>
</dbReference>